<protein>
    <submittedName>
        <fullName evidence="1">Uncharacterized protein</fullName>
    </submittedName>
</protein>
<name>A0AB34QTK9_BACPU</name>
<sequence>MGFELKLNTKKNNTAPYPLCTLKERLIKDKAVDMRNNYRIIDLENGFVKVVPIDENKLVR</sequence>
<evidence type="ECO:0000313" key="2">
    <source>
        <dbReference type="Proteomes" id="UP000031978"/>
    </source>
</evidence>
<dbReference type="RefSeq" id="WP_044141803.1">
    <property type="nucleotide sequence ID" value="NZ_JXCL01000040.1"/>
</dbReference>
<dbReference type="EMBL" id="JXCL01000040">
    <property type="protein sequence ID" value="KIL12250.1"/>
    <property type="molecule type" value="Genomic_DNA"/>
</dbReference>
<gene>
    <name evidence="1" type="ORF">B4127_1581</name>
</gene>
<reference evidence="1 2" key="1">
    <citation type="submission" date="2014-12" db="EMBL/GenBank/DDBJ databases">
        <title>Draft Genome Sequences of Five Spore-Forming Food Isolates of Bacillus pumilus.</title>
        <authorList>
            <person name="de Jong A."/>
            <person name="van Heel A.J."/>
            <person name="Montalban-Lopez M."/>
            <person name="Krawczyk A.O."/>
            <person name="Berendsen E.M."/>
            <person name="Wells-Bennik M."/>
            <person name="Kuipers O.P."/>
        </authorList>
    </citation>
    <scope>NUCLEOTIDE SEQUENCE [LARGE SCALE GENOMIC DNA]</scope>
    <source>
        <strain evidence="1 2">B4127</strain>
    </source>
</reference>
<dbReference type="Proteomes" id="UP000031978">
    <property type="component" value="Unassembled WGS sequence"/>
</dbReference>
<accession>A0AB34QTK9</accession>
<dbReference type="AlphaFoldDB" id="A0AB34QTK9"/>
<proteinExistence type="predicted"/>
<evidence type="ECO:0000313" key="1">
    <source>
        <dbReference type="EMBL" id="KIL12250.1"/>
    </source>
</evidence>
<comment type="caution">
    <text evidence="1">The sequence shown here is derived from an EMBL/GenBank/DDBJ whole genome shotgun (WGS) entry which is preliminary data.</text>
</comment>
<organism evidence="1 2">
    <name type="scientific">Bacillus pumilus</name>
    <name type="common">Bacillus mesentericus</name>
    <dbReference type="NCBI Taxonomy" id="1408"/>
    <lineage>
        <taxon>Bacteria</taxon>
        <taxon>Bacillati</taxon>
        <taxon>Bacillota</taxon>
        <taxon>Bacilli</taxon>
        <taxon>Bacillales</taxon>
        <taxon>Bacillaceae</taxon>
        <taxon>Bacillus</taxon>
    </lineage>
</organism>